<dbReference type="AlphaFoldDB" id="A0AA88DBX3"/>
<dbReference type="Proteomes" id="UP001187192">
    <property type="component" value="Unassembled WGS sequence"/>
</dbReference>
<dbReference type="Gramene" id="FCD_00021910-RA">
    <property type="protein sequence ID" value="FCD_00021910-RA:cds"/>
    <property type="gene ID" value="FCD_00021910"/>
</dbReference>
<name>A0AA88DBX3_FICCA</name>
<accession>A0AA88DBX3</accession>
<reference evidence="1" key="1">
    <citation type="submission" date="2023-07" db="EMBL/GenBank/DDBJ databases">
        <title>draft genome sequence of fig (Ficus carica).</title>
        <authorList>
            <person name="Takahashi T."/>
            <person name="Nishimura K."/>
        </authorList>
    </citation>
    <scope>NUCLEOTIDE SEQUENCE</scope>
</reference>
<gene>
    <name evidence="1" type="ORF">TIFTF001_018672</name>
</gene>
<evidence type="ECO:0000313" key="2">
    <source>
        <dbReference type="Proteomes" id="UP001187192"/>
    </source>
</evidence>
<keyword evidence="2" id="KW-1185">Reference proteome</keyword>
<protein>
    <submittedName>
        <fullName evidence="1">Uncharacterized protein</fullName>
    </submittedName>
</protein>
<dbReference type="EMBL" id="BTGU01000031">
    <property type="protein sequence ID" value="GMN49512.1"/>
    <property type="molecule type" value="Genomic_DNA"/>
</dbReference>
<organism evidence="1 2">
    <name type="scientific">Ficus carica</name>
    <name type="common">Common fig</name>
    <dbReference type="NCBI Taxonomy" id="3494"/>
    <lineage>
        <taxon>Eukaryota</taxon>
        <taxon>Viridiplantae</taxon>
        <taxon>Streptophyta</taxon>
        <taxon>Embryophyta</taxon>
        <taxon>Tracheophyta</taxon>
        <taxon>Spermatophyta</taxon>
        <taxon>Magnoliopsida</taxon>
        <taxon>eudicotyledons</taxon>
        <taxon>Gunneridae</taxon>
        <taxon>Pentapetalae</taxon>
        <taxon>rosids</taxon>
        <taxon>fabids</taxon>
        <taxon>Rosales</taxon>
        <taxon>Moraceae</taxon>
        <taxon>Ficeae</taxon>
        <taxon>Ficus</taxon>
    </lineage>
</organism>
<sequence>MQQQKGCSLAVSDSIDGTNFAAREGRAAVNSKRETLLLSMMVETKLASTMAETKAHSGGSHHDFR</sequence>
<evidence type="ECO:0000313" key="1">
    <source>
        <dbReference type="EMBL" id="GMN49512.1"/>
    </source>
</evidence>
<comment type="caution">
    <text evidence="1">The sequence shown here is derived from an EMBL/GenBank/DDBJ whole genome shotgun (WGS) entry which is preliminary data.</text>
</comment>
<proteinExistence type="predicted"/>